<keyword evidence="2" id="KW-0472">Membrane</keyword>
<feature type="transmembrane region" description="Helical" evidence="2">
    <location>
        <begin position="278"/>
        <end position="304"/>
    </location>
</feature>
<evidence type="ECO:0000256" key="1">
    <source>
        <dbReference type="ARBA" id="ARBA00038048"/>
    </source>
</evidence>
<dbReference type="SUPFAM" id="SSF51735">
    <property type="entry name" value="NAD(P)-binding Rossmann-fold domains"/>
    <property type="match status" value="1"/>
</dbReference>
<name>A0A1I7TYA2_9PELO</name>
<dbReference type="GO" id="GO:0005886">
    <property type="term" value="C:plasma membrane"/>
    <property type="evidence" value="ECO:0007669"/>
    <property type="project" value="TreeGrafter"/>
</dbReference>
<reference evidence="5" key="1">
    <citation type="submission" date="2016-11" db="UniProtKB">
        <authorList>
            <consortium name="WormBaseParasite"/>
        </authorList>
    </citation>
    <scope>IDENTIFICATION</scope>
</reference>
<evidence type="ECO:0000256" key="2">
    <source>
        <dbReference type="SAM" id="Phobius"/>
    </source>
</evidence>
<dbReference type="Pfam" id="PF03435">
    <property type="entry name" value="Sacchrp_dh_NADP"/>
    <property type="match status" value="1"/>
</dbReference>
<keyword evidence="2" id="KW-1133">Transmembrane helix</keyword>
<dbReference type="GO" id="GO:0005739">
    <property type="term" value="C:mitochondrion"/>
    <property type="evidence" value="ECO:0007669"/>
    <property type="project" value="TreeGrafter"/>
</dbReference>
<dbReference type="InterPro" id="IPR036291">
    <property type="entry name" value="NAD(P)-bd_dom_sf"/>
</dbReference>
<evidence type="ECO:0000313" key="5">
    <source>
        <dbReference type="WBParaSite" id="Csp11.Scaffold629.g13001.t1"/>
    </source>
</evidence>
<dbReference type="FunFam" id="3.40.50.720:FF:000178">
    <property type="entry name" value="Saccharopine dehydrogenase-like oxidoreductase"/>
    <property type="match status" value="1"/>
</dbReference>
<keyword evidence="2" id="KW-0812">Transmembrane</keyword>
<evidence type="ECO:0000313" key="4">
    <source>
        <dbReference type="Proteomes" id="UP000095282"/>
    </source>
</evidence>
<dbReference type="PANTHER" id="PTHR12286">
    <property type="entry name" value="SACCHAROPINE DEHYDROGENASE-LIKE OXIDOREDUCTASE"/>
    <property type="match status" value="1"/>
</dbReference>
<protein>
    <submittedName>
        <fullName evidence="5">Sacchrp_dh_NADP domain-containing protein</fullName>
    </submittedName>
</protein>
<feature type="domain" description="Saccharopine dehydrogenase NADP binding" evidence="3">
    <location>
        <begin position="6"/>
        <end position="139"/>
    </location>
</feature>
<dbReference type="Gene3D" id="3.40.50.720">
    <property type="entry name" value="NAD(P)-binding Rossmann-like Domain"/>
    <property type="match status" value="1"/>
</dbReference>
<dbReference type="PROSITE" id="PS51257">
    <property type="entry name" value="PROKAR_LIPOPROTEIN"/>
    <property type="match status" value="1"/>
</dbReference>
<organism evidence="4 5">
    <name type="scientific">Caenorhabditis tropicalis</name>
    <dbReference type="NCBI Taxonomy" id="1561998"/>
    <lineage>
        <taxon>Eukaryota</taxon>
        <taxon>Metazoa</taxon>
        <taxon>Ecdysozoa</taxon>
        <taxon>Nematoda</taxon>
        <taxon>Chromadorea</taxon>
        <taxon>Rhabditida</taxon>
        <taxon>Rhabditina</taxon>
        <taxon>Rhabditomorpha</taxon>
        <taxon>Rhabditoidea</taxon>
        <taxon>Rhabditidae</taxon>
        <taxon>Peloderinae</taxon>
        <taxon>Caenorhabditis</taxon>
    </lineage>
</organism>
<dbReference type="eggNOG" id="KOG2733">
    <property type="taxonomic scope" value="Eukaryota"/>
</dbReference>
<dbReference type="InterPro" id="IPR005097">
    <property type="entry name" value="Sacchrp_dh_NADP-bd"/>
</dbReference>
<comment type="similarity">
    <text evidence="1">Belongs to the saccharopine dehydrogenase family.</text>
</comment>
<accession>A0A1I7TYA2</accession>
<dbReference type="STRING" id="1561998.A0A1I7TYA2"/>
<evidence type="ECO:0000259" key="3">
    <source>
        <dbReference type="Pfam" id="PF03435"/>
    </source>
</evidence>
<dbReference type="GO" id="GO:0005811">
    <property type="term" value="C:lipid droplet"/>
    <property type="evidence" value="ECO:0007669"/>
    <property type="project" value="TreeGrafter"/>
</dbReference>
<keyword evidence="4" id="KW-1185">Reference proteome</keyword>
<dbReference type="GO" id="GO:0009247">
    <property type="term" value="P:glycolipid biosynthetic process"/>
    <property type="evidence" value="ECO:0007669"/>
    <property type="project" value="TreeGrafter"/>
</dbReference>
<dbReference type="InterPro" id="IPR051276">
    <property type="entry name" value="Saccharopine_DH-like_oxidrdct"/>
</dbReference>
<proteinExistence type="inferred from homology"/>
<dbReference type="PANTHER" id="PTHR12286:SF5">
    <property type="entry name" value="SACCHAROPINE DEHYDROGENASE-LIKE OXIDOREDUCTASE"/>
    <property type="match status" value="1"/>
</dbReference>
<dbReference type="Proteomes" id="UP000095282">
    <property type="component" value="Unplaced"/>
</dbReference>
<sequence>MSRYDVVIYGASGFTGACVVEHLVKSELFEGFSFAVAGSDEEKLHELLKNVSQKTEKDVSNASVIVARLDDATSLNAMARQAKVIVNTEGPYRLYGEAVVKAAVENGASHVDISGEPAWIEEMQMKYGEKAKEEGVYVVSACGWDSIPADLGVNFLKKNFNGDLNHVESIIEFHTGPSGYAVNFGTYQTLVRGLVRTIKEDVAGVRKEIMPEPIQKGVEQLPKRSIVSRIDEKELGGFAVVFPGADRSVVDRSQYYDATVRNVRPIHMQTYIRLSTRFYAYLTSLSMIVITSELFAYLVAMWAVLMSTKFYGYLIGAWIMTLSFVIQNPITGFVFKQCPYQCRYNWTDIRRPTAQQMAEASFVYWFFGYGYKETLPVYQQHEGKPNRKVVATCKGPESDHIATSGCVLSAALSLLKNRDHMPQTGGVYTSAAAFGETQIYDYLASFGITYQLESEYDL</sequence>
<dbReference type="WBParaSite" id="Csp11.Scaffold629.g13001.t1">
    <property type="protein sequence ID" value="Csp11.Scaffold629.g13001.t1"/>
    <property type="gene ID" value="Csp11.Scaffold629.g13001"/>
</dbReference>
<feature type="transmembrane region" description="Helical" evidence="2">
    <location>
        <begin position="310"/>
        <end position="335"/>
    </location>
</feature>
<dbReference type="AlphaFoldDB" id="A0A1I7TYA2"/>